<dbReference type="EMBL" id="LKCM01000440">
    <property type="protein sequence ID" value="KPQ41093.1"/>
    <property type="molecule type" value="Genomic_DNA"/>
</dbReference>
<gene>
    <name evidence="1" type="ORF">MPEBLZ_04349</name>
</gene>
<dbReference type="AlphaFoldDB" id="A0A0P7ZZQ1"/>
<comment type="caution">
    <text evidence="1">The sequence shown here is derived from an EMBL/GenBank/DDBJ whole genome shotgun (WGS) entry which is preliminary data.</text>
</comment>
<evidence type="ECO:0000313" key="1">
    <source>
        <dbReference type="EMBL" id="KPQ41093.1"/>
    </source>
</evidence>
<dbReference type="Proteomes" id="UP000050360">
    <property type="component" value="Unassembled WGS sequence"/>
</dbReference>
<evidence type="ECO:0000313" key="2">
    <source>
        <dbReference type="Proteomes" id="UP000050360"/>
    </source>
</evidence>
<protein>
    <submittedName>
        <fullName evidence="1">Uncharacterized protein</fullName>
    </submittedName>
</protein>
<proteinExistence type="predicted"/>
<name>A0A0P7ZZQ1_9EURY</name>
<sequence length="84" mass="9570">MSKICPVCSGTGKCPICGNYKQNQFEQIKARLTNIDEEIFDLTHEKGRRGLKIKPKWIVYDTPGLAKHIQSLKSISEDLHEIID</sequence>
<organism evidence="1 2">
    <name type="scientific">Candidatus Methanoperedens nitratireducens</name>
    <dbReference type="NCBI Taxonomy" id="1392998"/>
    <lineage>
        <taxon>Archaea</taxon>
        <taxon>Methanobacteriati</taxon>
        <taxon>Methanobacteriota</taxon>
        <taxon>Stenosarchaea group</taxon>
        <taxon>Methanomicrobia</taxon>
        <taxon>Methanosarcinales</taxon>
        <taxon>ANME-2 cluster</taxon>
        <taxon>Candidatus Methanoperedentaceae</taxon>
        <taxon>Candidatus Methanoperedens</taxon>
    </lineage>
</organism>
<reference evidence="1 2" key="1">
    <citation type="submission" date="2015-09" db="EMBL/GenBank/DDBJ databases">
        <title>A metagenomics-based metabolic model of nitrate-dependent anaerobic oxidation of methane by Methanoperedens-like archaea.</title>
        <authorList>
            <person name="Arshad A."/>
            <person name="Speth D.R."/>
            <person name="De Graaf R.M."/>
            <person name="Op Den Camp H.J."/>
            <person name="Jetten M.S."/>
            <person name="Welte C.U."/>
        </authorList>
    </citation>
    <scope>NUCLEOTIDE SEQUENCE [LARGE SCALE GENOMIC DNA]</scope>
</reference>
<accession>A0A0P7ZZQ1</accession>